<dbReference type="Proteomes" id="UP001500630">
    <property type="component" value="Unassembled WGS sequence"/>
</dbReference>
<dbReference type="EMBL" id="BAABDQ010000014">
    <property type="protein sequence ID" value="GAA3572381.1"/>
    <property type="molecule type" value="Genomic_DNA"/>
</dbReference>
<feature type="chain" id="PRO_5045557315" description="Secreted protein" evidence="1">
    <location>
        <begin position="29"/>
        <end position="100"/>
    </location>
</feature>
<feature type="signal peptide" evidence="1">
    <location>
        <begin position="1"/>
        <end position="28"/>
    </location>
</feature>
<evidence type="ECO:0000256" key="1">
    <source>
        <dbReference type="SAM" id="SignalP"/>
    </source>
</evidence>
<comment type="caution">
    <text evidence="2">The sequence shown here is derived from an EMBL/GenBank/DDBJ whole genome shotgun (WGS) entry which is preliminary data.</text>
</comment>
<evidence type="ECO:0000313" key="2">
    <source>
        <dbReference type="EMBL" id="GAA3572381.1"/>
    </source>
</evidence>
<accession>A0ABP6XTU5</accession>
<organism evidence="2 3">
    <name type="scientific">Nonomuraea rosea</name>
    <dbReference type="NCBI Taxonomy" id="638574"/>
    <lineage>
        <taxon>Bacteria</taxon>
        <taxon>Bacillati</taxon>
        <taxon>Actinomycetota</taxon>
        <taxon>Actinomycetes</taxon>
        <taxon>Streptosporangiales</taxon>
        <taxon>Streptosporangiaceae</taxon>
        <taxon>Nonomuraea</taxon>
    </lineage>
</organism>
<protein>
    <recommendedName>
        <fullName evidence="4">Secreted protein</fullName>
    </recommendedName>
</protein>
<name>A0ABP6XTU5_9ACTN</name>
<evidence type="ECO:0008006" key="4">
    <source>
        <dbReference type="Google" id="ProtNLM"/>
    </source>
</evidence>
<proteinExistence type="predicted"/>
<keyword evidence="1" id="KW-0732">Signal</keyword>
<reference evidence="3" key="1">
    <citation type="journal article" date="2019" name="Int. J. Syst. Evol. Microbiol.">
        <title>The Global Catalogue of Microorganisms (GCM) 10K type strain sequencing project: providing services to taxonomists for standard genome sequencing and annotation.</title>
        <authorList>
            <consortium name="The Broad Institute Genomics Platform"/>
            <consortium name="The Broad Institute Genome Sequencing Center for Infectious Disease"/>
            <person name="Wu L."/>
            <person name="Ma J."/>
        </authorList>
    </citation>
    <scope>NUCLEOTIDE SEQUENCE [LARGE SCALE GENOMIC DNA]</scope>
    <source>
        <strain evidence="3">JCM 17326</strain>
    </source>
</reference>
<gene>
    <name evidence="2" type="ORF">GCM10022419_061580</name>
</gene>
<evidence type="ECO:0000313" key="3">
    <source>
        <dbReference type="Proteomes" id="UP001500630"/>
    </source>
</evidence>
<keyword evidence="3" id="KW-1185">Reference proteome</keyword>
<sequence length="100" mass="10468">MRTRKHAVLAASALFAATLIGTASPAQATPTGCTTGRDGKTAWAYCSGGDGNYAVKIYVTSPNPMVGSWPEHGPCVSPGQRSEYTPYHNIPFTVSGIAYC</sequence>
<dbReference type="RefSeq" id="WP_345567114.1">
    <property type="nucleotide sequence ID" value="NZ_BAABDQ010000014.1"/>
</dbReference>